<feature type="region of interest" description="Disordered" evidence="1">
    <location>
        <begin position="186"/>
        <end position="215"/>
    </location>
</feature>
<proteinExistence type="predicted"/>
<dbReference type="EMBL" id="JAXQNO010000019">
    <property type="protein sequence ID" value="KAK4774758.1"/>
    <property type="molecule type" value="Genomic_DNA"/>
</dbReference>
<reference evidence="2 3" key="1">
    <citation type="journal article" date="2023" name="Hortic Res">
        <title>Pangenome of water caltrop reveals structural variations and asymmetric subgenome divergence after allopolyploidization.</title>
        <authorList>
            <person name="Zhang X."/>
            <person name="Chen Y."/>
            <person name="Wang L."/>
            <person name="Yuan Y."/>
            <person name="Fang M."/>
            <person name="Shi L."/>
            <person name="Lu R."/>
            <person name="Comes H.P."/>
            <person name="Ma Y."/>
            <person name="Chen Y."/>
            <person name="Huang G."/>
            <person name="Zhou Y."/>
            <person name="Zheng Z."/>
            <person name="Qiu Y."/>
        </authorList>
    </citation>
    <scope>NUCLEOTIDE SEQUENCE [LARGE SCALE GENOMIC DNA]</scope>
    <source>
        <strain evidence="2">F231</strain>
    </source>
</reference>
<evidence type="ECO:0000256" key="1">
    <source>
        <dbReference type="SAM" id="MobiDB-lite"/>
    </source>
</evidence>
<comment type="caution">
    <text evidence="2">The sequence shown here is derived from an EMBL/GenBank/DDBJ whole genome shotgun (WGS) entry which is preliminary data.</text>
</comment>
<dbReference type="PANTHER" id="PTHR37722">
    <property type="entry name" value="OS01G0167700 PROTEIN"/>
    <property type="match status" value="1"/>
</dbReference>
<sequence>MYQGEIFPTPEANVSIMDFLGDDGTDINPEVKPVYEEHVAFSVHGLGRMGAETPINSPQRRSRTFSYGDFSPSKVDDLDFFLDHINTSNEHDHKYKEDPSMPYANFACRMTPGSFSFSEDVWDPFSIPVQETSRIFDNVKYNMDDSRQNLSFGCKSPCCTGTPARKFSSEIDCSYIMLDDPNDSLSSKSFGSEESCSSTAERGQMSSSSTLNADMRKPLNKYTSATWLRSNIPKSRDHEKISFPVKPKRSLDSDMQSNKLFDVNDPLLERPHEDSEFSSFHVTTKRKTTPTVCGRSVAQSLSANPEADFFTEDQRPFDQPEHYLDPVRDISVKGRSCGDVQYETNLQLKQFQGFYLKNGACKENDYLSSRDERPGDDHNCIDVINQVTDEMYSSDEKRESSSSLWL</sequence>
<organism evidence="2 3">
    <name type="scientific">Trapa natans</name>
    <name type="common">Water chestnut</name>
    <dbReference type="NCBI Taxonomy" id="22666"/>
    <lineage>
        <taxon>Eukaryota</taxon>
        <taxon>Viridiplantae</taxon>
        <taxon>Streptophyta</taxon>
        <taxon>Embryophyta</taxon>
        <taxon>Tracheophyta</taxon>
        <taxon>Spermatophyta</taxon>
        <taxon>Magnoliopsida</taxon>
        <taxon>eudicotyledons</taxon>
        <taxon>Gunneridae</taxon>
        <taxon>Pentapetalae</taxon>
        <taxon>rosids</taxon>
        <taxon>malvids</taxon>
        <taxon>Myrtales</taxon>
        <taxon>Lythraceae</taxon>
        <taxon>Trapa</taxon>
    </lineage>
</organism>
<dbReference type="AlphaFoldDB" id="A0AAN7L256"/>
<dbReference type="Proteomes" id="UP001346149">
    <property type="component" value="Unassembled WGS sequence"/>
</dbReference>
<feature type="compositionally biased region" description="Low complexity" evidence="1">
    <location>
        <begin position="186"/>
        <end position="198"/>
    </location>
</feature>
<evidence type="ECO:0000313" key="2">
    <source>
        <dbReference type="EMBL" id="KAK4774758.1"/>
    </source>
</evidence>
<dbReference type="PANTHER" id="PTHR37722:SF2">
    <property type="entry name" value="OS01G0167700 PROTEIN"/>
    <property type="match status" value="1"/>
</dbReference>
<feature type="compositionally biased region" description="Polar residues" evidence="1">
    <location>
        <begin position="199"/>
        <end position="212"/>
    </location>
</feature>
<name>A0AAN7L256_TRANT</name>
<protein>
    <submittedName>
        <fullName evidence="2">Uncharacterized protein</fullName>
    </submittedName>
</protein>
<keyword evidence="3" id="KW-1185">Reference proteome</keyword>
<feature type="region of interest" description="Disordered" evidence="1">
    <location>
        <begin position="238"/>
        <end position="257"/>
    </location>
</feature>
<evidence type="ECO:0000313" key="3">
    <source>
        <dbReference type="Proteomes" id="UP001346149"/>
    </source>
</evidence>
<accession>A0AAN7L256</accession>
<gene>
    <name evidence="2" type="ORF">SAY86_009693</name>
</gene>